<evidence type="ECO:0000313" key="3">
    <source>
        <dbReference type="Proteomes" id="UP001189429"/>
    </source>
</evidence>
<feature type="compositionally biased region" description="Polar residues" evidence="1">
    <location>
        <begin position="232"/>
        <end position="242"/>
    </location>
</feature>
<accession>A0ABN9VKQ6</accession>
<name>A0ABN9VKQ6_9DINO</name>
<dbReference type="EMBL" id="CAUYUJ010017194">
    <property type="protein sequence ID" value="CAK0872726.1"/>
    <property type="molecule type" value="Genomic_DNA"/>
</dbReference>
<comment type="caution">
    <text evidence="2">The sequence shown here is derived from an EMBL/GenBank/DDBJ whole genome shotgun (WGS) entry which is preliminary data.</text>
</comment>
<feature type="region of interest" description="Disordered" evidence="1">
    <location>
        <begin position="225"/>
        <end position="248"/>
    </location>
</feature>
<keyword evidence="3" id="KW-1185">Reference proteome</keyword>
<dbReference type="Proteomes" id="UP001189429">
    <property type="component" value="Unassembled WGS sequence"/>
</dbReference>
<evidence type="ECO:0000313" key="2">
    <source>
        <dbReference type="EMBL" id="CAK0872726.1"/>
    </source>
</evidence>
<proteinExistence type="predicted"/>
<reference evidence="2" key="1">
    <citation type="submission" date="2023-10" db="EMBL/GenBank/DDBJ databases">
        <authorList>
            <person name="Chen Y."/>
            <person name="Shah S."/>
            <person name="Dougan E. K."/>
            <person name="Thang M."/>
            <person name="Chan C."/>
        </authorList>
    </citation>
    <scope>NUCLEOTIDE SEQUENCE [LARGE SCALE GENOMIC DNA]</scope>
</reference>
<evidence type="ECO:0000256" key="1">
    <source>
        <dbReference type="SAM" id="MobiDB-lite"/>
    </source>
</evidence>
<sequence length="248" mass="26699">MPAPVDIVELGLGHAIVNVDGWEQELALRSHLLQPVDASGGLLADALALRGHARVLCLVGRDGISQQLQDALEFGVVRAGRIGQGSVLRELFLELLALVDQQRRVAAVIDELVAAVRAWHCHHLLGTPPYSCRVSPFHANTVDVSAFAMAAAAWSCVLKMLQEHQRTLAPSACKVSMRTPVWIVMCRDPLMFIPLKGCFGPNSLRAAMRPGISCSARLSSLRPNSARPMSLTLDSAMTSQPGVTRGES</sequence>
<organism evidence="2 3">
    <name type="scientific">Prorocentrum cordatum</name>
    <dbReference type="NCBI Taxonomy" id="2364126"/>
    <lineage>
        <taxon>Eukaryota</taxon>
        <taxon>Sar</taxon>
        <taxon>Alveolata</taxon>
        <taxon>Dinophyceae</taxon>
        <taxon>Prorocentrales</taxon>
        <taxon>Prorocentraceae</taxon>
        <taxon>Prorocentrum</taxon>
    </lineage>
</organism>
<gene>
    <name evidence="2" type="ORF">PCOR1329_LOCUS58104</name>
</gene>
<protein>
    <submittedName>
        <fullName evidence="2">Uncharacterized protein</fullName>
    </submittedName>
</protein>